<dbReference type="Proteomes" id="UP000235145">
    <property type="component" value="Unassembled WGS sequence"/>
</dbReference>
<dbReference type="Pfam" id="PF10551">
    <property type="entry name" value="MULE"/>
    <property type="match status" value="1"/>
</dbReference>
<evidence type="ECO:0000313" key="4">
    <source>
        <dbReference type="Proteomes" id="UP000235145"/>
    </source>
</evidence>
<feature type="signal peptide" evidence="1">
    <location>
        <begin position="1"/>
        <end position="19"/>
    </location>
</feature>
<sequence length="182" mass="20410">MLDIFLVLLLLCLPTQSKGKVVVHTDLTVDVNESANDEANIVMLVDDGNIIPHGEPVRAFQRYLRPIIIIHGAHLKGEYLDTMFLVVGMDGNNQILPIAFGVGKTESEESWIWFLSRLQECIGDMPSLAIISNRLNSIELAIQAVFPNAYHGLYCLHLLMNIRAKIAKQERTKILFWDAAKA</sequence>
<dbReference type="PANTHER" id="PTHR31973">
    <property type="entry name" value="POLYPROTEIN, PUTATIVE-RELATED"/>
    <property type="match status" value="1"/>
</dbReference>
<evidence type="ECO:0000313" key="3">
    <source>
        <dbReference type="EMBL" id="KAJ0189800.1"/>
    </source>
</evidence>
<dbReference type="PANTHER" id="PTHR31973:SF185">
    <property type="entry name" value="TRANSPOSASE, MUDR, PLANT, MULE TRANSPOSASE DOMAIN-CONTAINING PROTEIN"/>
    <property type="match status" value="1"/>
</dbReference>
<keyword evidence="4" id="KW-1185">Reference proteome</keyword>
<dbReference type="InterPro" id="IPR018289">
    <property type="entry name" value="MULE_transposase_dom"/>
</dbReference>
<proteinExistence type="predicted"/>
<protein>
    <recommendedName>
        <fullName evidence="2">MULE transposase domain-containing protein</fullName>
    </recommendedName>
</protein>
<name>A0A9R1ULU0_LACSA</name>
<evidence type="ECO:0000259" key="2">
    <source>
        <dbReference type="Pfam" id="PF10551"/>
    </source>
</evidence>
<accession>A0A9R1ULU0</accession>
<reference evidence="3 4" key="1">
    <citation type="journal article" date="2017" name="Nat. Commun.">
        <title>Genome assembly with in vitro proximity ligation data and whole-genome triplication in lettuce.</title>
        <authorList>
            <person name="Reyes-Chin-Wo S."/>
            <person name="Wang Z."/>
            <person name="Yang X."/>
            <person name="Kozik A."/>
            <person name="Arikit S."/>
            <person name="Song C."/>
            <person name="Xia L."/>
            <person name="Froenicke L."/>
            <person name="Lavelle D.O."/>
            <person name="Truco M.J."/>
            <person name="Xia R."/>
            <person name="Zhu S."/>
            <person name="Xu C."/>
            <person name="Xu H."/>
            <person name="Xu X."/>
            <person name="Cox K."/>
            <person name="Korf I."/>
            <person name="Meyers B.C."/>
            <person name="Michelmore R.W."/>
        </authorList>
    </citation>
    <scope>NUCLEOTIDE SEQUENCE [LARGE SCALE GENOMIC DNA]</scope>
    <source>
        <strain evidence="4">cv. Salinas</strain>
        <tissue evidence="3">Seedlings</tissue>
    </source>
</reference>
<evidence type="ECO:0000256" key="1">
    <source>
        <dbReference type="SAM" id="SignalP"/>
    </source>
</evidence>
<dbReference type="AlphaFoldDB" id="A0A9R1ULU0"/>
<dbReference type="EMBL" id="NBSK02000008">
    <property type="protein sequence ID" value="KAJ0189800.1"/>
    <property type="molecule type" value="Genomic_DNA"/>
</dbReference>
<organism evidence="3 4">
    <name type="scientific">Lactuca sativa</name>
    <name type="common">Garden lettuce</name>
    <dbReference type="NCBI Taxonomy" id="4236"/>
    <lineage>
        <taxon>Eukaryota</taxon>
        <taxon>Viridiplantae</taxon>
        <taxon>Streptophyta</taxon>
        <taxon>Embryophyta</taxon>
        <taxon>Tracheophyta</taxon>
        <taxon>Spermatophyta</taxon>
        <taxon>Magnoliopsida</taxon>
        <taxon>eudicotyledons</taxon>
        <taxon>Gunneridae</taxon>
        <taxon>Pentapetalae</taxon>
        <taxon>asterids</taxon>
        <taxon>campanulids</taxon>
        <taxon>Asterales</taxon>
        <taxon>Asteraceae</taxon>
        <taxon>Cichorioideae</taxon>
        <taxon>Cichorieae</taxon>
        <taxon>Lactucinae</taxon>
        <taxon>Lactuca</taxon>
    </lineage>
</organism>
<feature type="domain" description="MULE transposase" evidence="2">
    <location>
        <begin position="69"/>
        <end position="160"/>
    </location>
</feature>
<gene>
    <name evidence="3" type="ORF">LSAT_V11C800437630</name>
</gene>
<keyword evidence="1" id="KW-0732">Signal</keyword>
<comment type="caution">
    <text evidence="3">The sequence shown here is derived from an EMBL/GenBank/DDBJ whole genome shotgun (WGS) entry which is preliminary data.</text>
</comment>
<feature type="chain" id="PRO_5040494670" description="MULE transposase domain-containing protein" evidence="1">
    <location>
        <begin position="20"/>
        <end position="182"/>
    </location>
</feature>